<dbReference type="Gene3D" id="1.10.10.60">
    <property type="entry name" value="Homeodomain-like"/>
    <property type="match status" value="2"/>
</dbReference>
<dbReference type="PROSITE" id="PS00041">
    <property type="entry name" value="HTH_ARAC_FAMILY_1"/>
    <property type="match status" value="1"/>
</dbReference>
<evidence type="ECO:0000313" key="12">
    <source>
        <dbReference type="EMBL" id="RXG30421.1"/>
    </source>
</evidence>
<dbReference type="SMART" id="SM00387">
    <property type="entry name" value="HATPase_c"/>
    <property type="match status" value="1"/>
</dbReference>
<dbReference type="Pfam" id="PF07494">
    <property type="entry name" value="Reg_prop"/>
    <property type="match status" value="4"/>
</dbReference>
<dbReference type="InterPro" id="IPR036890">
    <property type="entry name" value="HATPase_C_sf"/>
</dbReference>
<keyword evidence="13" id="KW-1185">Reference proteome</keyword>
<dbReference type="InterPro" id="IPR013783">
    <property type="entry name" value="Ig-like_fold"/>
</dbReference>
<dbReference type="InterPro" id="IPR004358">
    <property type="entry name" value="Sig_transdc_His_kin-like_C"/>
</dbReference>
<sequence length="1362" mass="154449">MADLKYNVISSFMFKKISLFILLFTQVCIGQYDNHDRQLTFYKLDTEDGLSNNLVRVIEQDTLGFIWIGTADGINRYDGNDFTVFRKENSALANNYLQNIVHHTNTGNLLIGSDGGFDLFNLKTNSFEHYNAANTILSNSVNSFAFTKSGTIYAGDFGIGIRVFKDQSQQKVFKHEAQNFRSLSSNEIISLHVQNDSILWVGTRHDGLNKINLKTQEVSRIPIQGRTNFRVNALFIDRDDHLWLGTNEGIKILTQTTALNPTVVEGLVGSDITSFEEDAYGRIWVGTYDEGLKIISKSKPLRGFNDLSITNYLPKDDGTSVFNATVFSIKKDRSGNMWLGTYAGINYVNPRGEPVKLITNSLNGTERITHNRINAIAEDASGKLFIGTDGGGVDQYDPKTNTYAYAVFNEANALKSNHVLSLLQDTDNQLWIGTYLGGLSRYNKTTKLWQHYLQGEQKDGNDVRVLYQAKNELIWVGTNRGGLFVYDNARDAFKYIAELGKVDVRDIAEDSRGNLWLATYGNGIIHYNLESERSTHYNSENLEGLTTNVVFSIVVTEDDAIIAGTKHGGLVHFNPESKKALNLREDDGLSNNTINSIIAHDSNSIWLGTFKGISKYDPISHKIENLTRFNNIHKSEYNPGAALKAINGALYFGSNKGLNQFRPENLKNYTTSEALVIKDLLVFNESVAIEPTNKKAILNQAMPFQESIQLNAENTVFSIDFTSLDFPIANNTQYSYILEGYNDHWIDLKNSNRINFSNISPGYYTLKVKAETLASTPLYKELALTILPPFWQTWPAYLFYIVTLIILIYSGLRYYSERVYLKNSLHFEQKQRRLEHELNEERVRFYTGFSHELKTPLTLILAPLENLLDEIVHKQHRKSLKLIKRNAHNLHQFINKLLEFRKSEEGLSQLTLNNYNLTKNLSNWLGVYEPLLKKKNLDLVIQMSQTPIYIYCDLEKIQVIVNNLISNAINYSPENSTINIELSQDEEAVFLKVIDHGSGINRQDLEHIFEWYYQANTTLKKDGSGIGLALSRRFALLHNGTLAVESKLGAGSTFTLKLPKDDSLVDAYLEGDKHATENKKFIEASIQSATENGIETQTTQAMRIKPESQRALILVIDDNPDILDFLDTSLSQDYDLIQAENGEEGIAQACKHVPDLIISDVMMPIKNGIDLCNYIKNRKETSHIPIILLSAKSNTEMIATGYTEGADDYILKPFNLQLLKARIENLIDSRKRLLKAYSENENTLETIDDDQKRLLDVEKKFLVEFHQIVEEQMQQGIKTVEVVAQEIGMSRSSLYRKIKAITGKNINEYIRNIKLDKAAQLIEKEQFTISQAAYEVGFGDAKYFRKIFKERFGKTPSAFKPN</sequence>
<dbReference type="SMART" id="SM00342">
    <property type="entry name" value="HTH_ARAC"/>
    <property type="match status" value="1"/>
</dbReference>
<feature type="modified residue" description="4-aspartylphosphate" evidence="7">
    <location>
        <position position="1160"/>
    </location>
</feature>
<dbReference type="SUPFAM" id="SSF63829">
    <property type="entry name" value="Calcium-dependent phosphotriesterase"/>
    <property type="match status" value="3"/>
</dbReference>
<dbReference type="InterPro" id="IPR011110">
    <property type="entry name" value="Reg_prop"/>
</dbReference>
<evidence type="ECO:0000313" key="13">
    <source>
        <dbReference type="Proteomes" id="UP000290037"/>
    </source>
</evidence>
<proteinExistence type="predicted"/>
<dbReference type="PROSITE" id="PS01124">
    <property type="entry name" value="HTH_ARAC_FAMILY_2"/>
    <property type="match status" value="1"/>
</dbReference>
<evidence type="ECO:0000256" key="4">
    <source>
        <dbReference type="ARBA" id="ARBA00023015"/>
    </source>
</evidence>
<keyword evidence="4" id="KW-0805">Transcription regulation</keyword>
<dbReference type="Gene3D" id="1.10.287.130">
    <property type="match status" value="1"/>
</dbReference>
<dbReference type="InterPro" id="IPR001789">
    <property type="entry name" value="Sig_transdc_resp-reg_receiver"/>
</dbReference>
<dbReference type="PROSITE" id="PS50110">
    <property type="entry name" value="RESPONSE_REGULATORY"/>
    <property type="match status" value="1"/>
</dbReference>
<keyword evidence="8" id="KW-0472">Membrane</keyword>
<evidence type="ECO:0000256" key="1">
    <source>
        <dbReference type="ARBA" id="ARBA00000085"/>
    </source>
</evidence>
<dbReference type="SMART" id="SM00388">
    <property type="entry name" value="HisKA"/>
    <property type="match status" value="1"/>
</dbReference>
<comment type="caution">
    <text evidence="12">The sequence shown here is derived from an EMBL/GenBank/DDBJ whole genome shotgun (WGS) entry which is preliminary data.</text>
</comment>
<dbReference type="SUPFAM" id="SSF47384">
    <property type="entry name" value="Homodimeric domain of signal transducing histidine kinase"/>
    <property type="match status" value="1"/>
</dbReference>
<dbReference type="Gene3D" id="2.60.40.10">
    <property type="entry name" value="Immunoglobulins"/>
    <property type="match status" value="1"/>
</dbReference>
<dbReference type="SUPFAM" id="SSF55874">
    <property type="entry name" value="ATPase domain of HSP90 chaperone/DNA topoisomerase II/histidine kinase"/>
    <property type="match status" value="1"/>
</dbReference>
<evidence type="ECO:0000259" key="9">
    <source>
        <dbReference type="PROSITE" id="PS01124"/>
    </source>
</evidence>
<evidence type="ECO:0000256" key="3">
    <source>
        <dbReference type="ARBA" id="ARBA00022553"/>
    </source>
</evidence>
<dbReference type="Gene3D" id="2.130.10.10">
    <property type="entry name" value="YVTN repeat-like/Quinoprotein amine dehydrogenase"/>
    <property type="match status" value="2"/>
</dbReference>
<dbReference type="InterPro" id="IPR015943">
    <property type="entry name" value="WD40/YVTN_repeat-like_dom_sf"/>
</dbReference>
<keyword evidence="5" id="KW-0238">DNA-binding</keyword>
<dbReference type="InterPro" id="IPR009057">
    <property type="entry name" value="Homeodomain-like_sf"/>
</dbReference>
<dbReference type="Pfam" id="PF07495">
    <property type="entry name" value="Y_Y_Y"/>
    <property type="match status" value="1"/>
</dbReference>
<reference evidence="12 13" key="1">
    <citation type="submission" date="2018-07" db="EMBL/GenBank/DDBJ databases">
        <title>Leeuwenhoekiella genomics.</title>
        <authorList>
            <person name="Tahon G."/>
            <person name="Willems A."/>
        </authorList>
    </citation>
    <scope>NUCLEOTIDE SEQUENCE [LARGE SCALE GENOMIC DNA]</scope>
    <source>
        <strain evidence="12 13">LMG 24856</strain>
    </source>
</reference>
<feature type="domain" description="Histidine kinase" evidence="10">
    <location>
        <begin position="848"/>
        <end position="1062"/>
    </location>
</feature>
<dbReference type="SUPFAM" id="SSF52172">
    <property type="entry name" value="CheY-like"/>
    <property type="match status" value="1"/>
</dbReference>
<keyword evidence="8" id="KW-0812">Transmembrane</keyword>
<dbReference type="InterPro" id="IPR036097">
    <property type="entry name" value="HisK_dim/P_sf"/>
</dbReference>
<dbReference type="InterPro" id="IPR018062">
    <property type="entry name" value="HTH_AraC-typ_CS"/>
</dbReference>
<dbReference type="Pfam" id="PF00512">
    <property type="entry name" value="HisKA"/>
    <property type="match status" value="1"/>
</dbReference>
<dbReference type="PANTHER" id="PTHR43547:SF2">
    <property type="entry name" value="HYBRID SIGNAL TRANSDUCTION HISTIDINE KINASE C"/>
    <property type="match status" value="1"/>
</dbReference>
<dbReference type="CDD" id="cd00082">
    <property type="entry name" value="HisKA"/>
    <property type="match status" value="1"/>
</dbReference>
<feature type="domain" description="HTH araC/xylS-type" evidence="9">
    <location>
        <begin position="1263"/>
        <end position="1362"/>
    </location>
</feature>
<dbReference type="EMBL" id="QOVN01000002">
    <property type="protein sequence ID" value="RXG30421.1"/>
    <property type="molecule type" value="Genomic_DNA"/>
</dbReference>
<protein>
    <recommendedName>
        <fullName evidence="2">histidine kinase</fullName>
        <ecNumber evidence="2">2.7.13.3</ecNumber>
    </recommendedName>
</protein>
<dbReference type="Gene3D" id="3.40.50.2300">
    <property type="match status" value="1"/>
</dbReference>
<evidence type="ECO:0000256" key="7">
    <source>
        <dbReference type="PROSITE-ProRule" id="PRU00169"/>
    </source>
</evidence>
<dbReference type="Pfam" id="PF12833">
    <property type="entry name" value="HTH_18"/>
    <property type="match status" value="1"/>
</dbReference>
<dbReference type="InterPro" id="IPR018060">
    <property type="entry name" value="HTH_AraC"/>
</dbReference>
<dbReference type="InterPro" id="IPR011123">
    <property type="entry name" value="Y_Y_Y"/>
</dbReference>
<dbReference type="SMART" id="SM00448">
    <property type="entry name" value="REC"/>
    <property type="match status" value="1"/>
</dbReference>
<dbReference type="InterPro" id="IPR011006">
    <property type="entry name" value="CheY-like_superfamily"/>
</dbReference>
<dbReference type="InterPro" id="IPR003594">
    <property type="entry name" value="HATPase_dom"/>
</dbReference>
<evidence type="ECO:0000256" key="2">
    <source>
        <dbReference type="ARBA" id="ARBA00012438"/>
    </source>
</evidence>
<evidence type="ECO:0000256" key="5">
    <source>
        <dbReference type="ARBA" id="ARBA00023125"/>
    </source>
</evidence>
<dbReference type="CDD" id="cd00075">
    <property type="entry name" value="HATPase"/>
    <property type="match status" value="1"/>
</dbReference>
<dbReference type="InterPro" id="IPR003661">
    <property type="entry name" value="HisK_dim/P_dom"/>
</dbReference>
<evidence type="ECO:0000259" key="10">
    <source>
        <dbReference type="PROSITE" id="PS50109"/>
    </source>
</evidence>
<name>A0ABY0D6A9_9FLAO</name>
<evidence type="ECO:0000256" key="8">
    <source>
        <dbReference type="SAM" id="Phobius"/>
    </source>
</evidence>
<gene>
    <name evidence="12" type="ORF">DSM01_1171</name>
</gene>
<feature type="domain" description="Response regulatory" evidence="11">
    <location>
        <begin position="1112"/>
        <end position="1227"/>
    </location>
</feature>
<dbReference type="PANTHER" id="PTHR43547">
    <property type="entry name" value="TWO-COMPONENT HISTIDINE KINASE"/>
    <property type="match status" value="1"/>
</dbReference>
<dbReference type="Gene3D" id="3.30.565.10">
    <property type="entry name" value="Histidine kinase-like ATPase, C-terminal domain"/>
    <property type="match status" value="1"/>
</dbReference>
<accession>A0ABY0D6A9</accession>
<dbReference type="PROSITE" id="PS50109">
    <property type="entry name" value="HIS_KIN"/>
    <property type="match status" value="1"/>
</dbReference>
<comment type="catalytic activity">
    <reaction evidence="1">
        <text>ATP + protein L-histidine = ADP + protein N-phospho-L-histidine.</text>
        <dbReference type="EC" id="2.7.13.3"/>
    </reaction>
</comment>
<dbReference type="Pfam" id="PF00072">
    <property type="entry name" value="Response_reg"/>
    <property type="match status" value="1"/>
</dbReference>
<keyword evidence="8" id="KW-1133">Transmembrane helix</keyword>
<feature type="transmembrane region" description="Helical" evidence="8">
    <location>
        <begin position="794"/>
        <end position="812"/>
    </location>
</feature>
<dbReference type="SUPFAM" id="SSF46689">
    <property type="entry name" value="Homeodomain-like"/>
    <property type="match status" value="1"/>
</dbReference>
<dbReference type="InterPro" id="IPR005467">
    <property type="entry name" value="His_kinase_dom"/>
</dbReference>
<dbReference type="EC" id="2.7.13.3" evidence="2"/>
<organism evidence="12 13">
    <name type="scientific">Leeuwenhoekiella palythoae</name>
    <dbReference type="NCBI Taxonomy" id="573501"/>
    <lineage>
        <taxon>Bacteria</taxon>
        <taxon>Pseudomonadati</taxon>
        <taxon>Bacteroidota</taxon>
        <taxon>Flavobacteriia</taxon>
        <taxon>Flavobacteriales</taxon>
        <taxon>Flavobacteriaceae</taxon>
        <taxon>Leeuwenhoekiella</taxon>
    </lineage>
</organism>
<dbReference type="Proteomes" id="UP000290037">
    <property type="component" value="Unassembled WGS sequence"/>
</dbReference>
<dbReference type="Pfam" id="PF02518">
    <property type="entry name" value="HATPase_c"/>
    <property type="match status" value="1"/>
</dbReference>
<evidence type="ECO:0000259" key="11">
    <source>
        <dbReference type="PROSITE" id="PS50110"/>
    </source>
</evidence>
<evidence type="ECO:0000256" key="6">
    <source>
        <dbReference type="ARBA" id="ARBA00023163"/>
    </source>
</evidence>
<dbReference type="PRINTS" id="PR00344">
    <property type="entry name" value="BCTRLSENSOR"/>
</dbReference>
<keyword evidence="6" id="KW-0804">Transcription</keyword>
<keyword evidence="3 7" id="KW-0597">Phosphoprotein</keyword>